<dbReference type="InterPro" id="IPR029068">
    <property type="entry name" value="Glyas_Bleomycin-R_OHBP_Dase"/>
</dbReference>
<feature type="domain" description="VOC" evidence="1">
    <location>
        <begin position="7"/>
        <end position="119"/>
    </location>
</feature>
<evidence type="ECO:0000313" key="3">
    <source>
        <dbReference type="Proteomes" id="UP001214441"/>
    </source>
</evidence>
<comment type="caution">
    <text evidence="2">The sequence shown here is derived from an EMBL/GenBank/DDBJ whole genome shotgun (WGS) entry which is preliminary data.</text>
</comment>
<dbReference type="InterPro" id="IPR052164">
    <property type="entry name" value="Anthracycline_SecMetBiosynth"/>
</dbReference>
<gene>
    <name evidence="2" type="ORF">NMN56_009545</name>
</gene>
<keyword evidence="3" id="KW-1185">Reference proteome</keyword>
<feature type="domain" description="VOC" evidence="1">
    <location>
        <begin position="132"/>
        <end position="253"/>
    </location>
</feature>
<dbReference type="PANTHER" id="PTHR33993:SF10">
    <property type="entry name" value="CONSERVED PROTEIN"/>
    <property type="match status" value="1"/>
</dbReference>
<dbReference type="Pfam" id="PF18029">
    <property type="entry name" value="Glyoxalase_6"/>
    <property type="match status" value="2"/>
</dbReference>
<dbReference type="SUPFAM" id="SSF54593">
    <property type="entry name" value="Glyoxalase/Bleomycin resistance protein/Dihydroxybiphenyl dioxygenase"/>
    <property type="match status" value="2"/>
</dbReference>
<dbReference type="Proteomes" id="UP001214441">
    <property type="component" value="Unassembled WGS sequence"/>
</dbReference>
<name>A0ABT6ZTQ9_9ACTN</name>
<dbReference type="PROSITE" id="PS51819">
    <property type="entry name" value="VOC"/>
    <property type="match status" value="2"/>
</dbReference>
<protein>
    <submittedName>
        <fullName evidence="2">VOC family protein</fullName>
    </submittedName>
</protein>
<dbReference type="Gene3D" id="3.10.180.10">
    <property type="entry name" value="2,3-Dihydroxybiphenyl 1,2-Dioxygenase, domain 1"/>
    <property type="match status" value="2"/>
</dbReference>
<proteinExistence type="predicted"/>
<dbReference type="EMBL" id="JANCPR020000007">
    <property type="protein sequence ID" value="MDJ1132189.1"/>
    <property type="molecule type" value="Genomic_DNA"/>
</dbReference>
<sequence>MDAASGAPCWVSLTTGDMAATEDFYGAVLDWSFEDGTLGPEFRVATQDGEPVAGFNETSVSPGLAVRWTVFFAVTSADEAASRVVERGATVAVGPLELGRGRAVVAADRDCAAFGLWEGDRAPGWAIGAGHAPAWLELHTNDAFAAALFYGEVFDWAKSPGYRVSYEEQHDEVRLLVGGEPVAALIGGGIEATPDPRLRARWEVSFPVRDVGAATAAAVGAGGEVVTLPYETPRGTAVTLRDPQGALFSLLGPAD</sequence>
<reference evidence="2 3" key="1">
    <citation type="submission" date="2023-05" db="EMBL/GenBank/DDBJ databases">
        <title>Streptantibioticus silvisoli sp. nov., acidotolerant actinomycetes 1 from pine litter.</title>
        <authorList>
            <person name="Swiecimska M."/>
            <person name="Golinska P."/>
            <person name="Sangal V."/>
            <person name="Wachnowicz B."/>
            <person name="Goodfellow M."/>
        </authorList>
    </citation>
    <scope>NUCLEOTIDE SEQUENCE [LARGE SCALE GENOMIC DNA]</scope>
    <source>
        <strain evidence="2 3">DSM 42109</strain>
    </source>
</reference>
<evidence type="ECO:0000313" key="2">
    <source>
        <dbReference type="EMBL" id="MDJ1132189.1"/>
    </source>
</evidence>
<dbReference type="PANTHER" id="PTHR33993">
    <property type="entry name" value="GLYOXALASE-RELATED"/>
    <property type="match status" value="1"/>
</dbReference>
<dbReference type="CDD" id="cd07247">
    <property type="entry name" value="SgaA_N_like"/>
    <property type="match status" value="1"/>
</dbReference>
<evidence type="ECO:0000259" key="1">
    <source>
        <dbReference type="PROSITE" id="PS51819"/>
    </source>
</evidence>
<organism evidence="2 3">
    <name type="scientific">Streptomyces iconiensis</name>
    <dbReference type="NCBI Taxonomy" id="1384038"/>
    <lineage>
        <taxon>Bacteria</taxon>
        <taxon>Bacillati</taxon>
        <taxon>Actinomycetota</taxon>
        <taxon>Actinomycetes</taxon>
        <taxon>Kitasatosporales</taxon>
        <taxon>Streptomycetaceae</taxon>
        <taxon>Streptomyces</taxon>
    </lineage>
</organism>
<dbReference type="RefSeq" id="WP_274042503.1">
    <property type="nucleotide sequence ID" value="NZ_JANCPR020000007.1"/>
</dbReference>
<accession>A0ABT6ZTQ9</accession>
<dbReference type="InterPro" id="IPR037523">
    <property type="entry name" value="VOC_core"/>
</dbReference>
<dbReference type="InterPro" id="IPR041581">
    <property type="entry name" value="Glyoxalase_6"/>
</dbReference>